<gene>
    <name evidence="1" type="ORF">Patl1_21576</name>
</gene>
<organism evidence="1 2">
    <name type="scientific">Pistacia atlantica</name>
    <dbReference type="NCBI Taxonomy" id="434234"/>
    <lineage>
        <taxon>Eukaryota</taxon>
        <taxon>Viridiplantae</taxon>
        <taxon>Streptophyta</taxon>
        <taxon>Embryophyta</taxon>
        <taxon>Tracheophyta</taxon>
        <taxon>Spermatophyta</taxon>
        <taxon>Magnoliopsida</taxon>
        <taxon>eudicotyledons</taxon>
        <taxon>Gunneridae</taxon>
        <taxon>Pentapetalae</taxon>
        <taxon>rosids</taxon>
        <taxon>malvids</taxon>
        <taxon>Sapindales</taxon>
        <taxon>Anacardiaceae</taxon>
        <taxon>Pistacia</taxon>
    </lineage>
</organism>
<dbReference type="Proteomes" id="UP001164250">
    <property type="component" value="Chromosome 4"/>
</dbReference>
<comment type="caution">
    <text evidence="1">The sequence shown here is derived from an EMBL/GenBank/DDBJ whole genome shotgun (WGS) entry which is preliminary data.</text>
</comment>
<name>A0ACC1BNA8_9ROSI</name>
<evidence type="ECO:0000313" key="2">
    <source>
        <dbReference type="Proteomes" id="UP001164250"/>
    </source>
</evidence>
<reference evidence="2" key="1">
    <citation type="journal article" date="2023" name="G3 (Bethesda)">
        <title>Genome assembly and association tests identify interacting loci associated with vigor, precocity, and sex in interspecific pistachio rootstocks.</title>
        <authorList>
            <person name="Palmer W."/>
            <person name="Jacygrad E."/>
            <person name="Sagayaradj S."/>
            <person name="Cavanaugh K."/>
            <person name="Han R."/>
            <person name="Bertier L."/>
            <person name="Beede B."/>
            <person name="Kafkas S."/>
            <person name="Golino D."/>
            <person name="Preece J."/>
            <person name="Michelmore R."/>
        </authorList>
    </citation>
    <scope>NUCLEOTIDE SEQUENCE [LARGE SCALE GENOMIC DNA]</scope>
</reference>
<keyword evidence="2" id="KW-1185">Reference proteome</keyword>
<sequence length="490" mass="53987">MRRSPSAKPWKTSSCPHDCIWVPSPQSFVTNCLIQTYIRCSDLGFAYQVFDKMPERDVVSWNALIFGYAACGEMGVAKSLFEAMPERDVVSWNSLISGYLQTGECLKDGNVGVQVHSMAMKMGFHKDVVTGSALVDMYAKCRNLDDALLLFREISQKNWVSWSAVIAGCVQNEAFVKGLELFKAMLKEGIGVSQSIYASLFRLCAGLSAFRLEIGLGFNEISLSGAFSACAVIKGHVEGLQVHGLAIKSTLTLNICVANAILDMYGKCGALAEACLVFDEMQRRDAVSWNAIIAAHEQNGKEEETLSYFVLMLHARMEPDEFTYGSVLKACAGQQALNYGMEIHNRVIKSGMGLNWFVGSTLVDMYCKCGMMEEAEKIHDRTQEQAMVSWNAIISGFSGQKQSENAQKYFSRMMEMGVKPDNFTYATVLDTCANLATVGLESRIIFEKASKRDFVTWNAMICGYAQHGYGDDALKSLQFGGGSKEGVVSN</sequence>
<accession>A0ACC1BNA8</accession>
<proteinExistence type="predicted"/>
<protein>
    <submittedName>
        <fullName evidence="1">Uncharacterized protein</fullName>
    </submittedName>
</protein>
<evidence type="ECO:0000313" key="1">
    <source>
        <dbReference type="EMBL" id="KAJ0100321.1"/>
    </source>
</evidence>
<dbReference type="EMBL" id="CM047900">
    <property type="protein sequence ID" value="KAJ0100321.1"/>
    <property type="molecule type" value="Genomic_DNA"/>
</dbReference>